<evidence type="ECO:0000256" key="13">
    <source>
        <dbReference type="SAM" id="MobiDB-lite"/>
    </source>
</evidence>
<evidence type="ECO:0000256" key="10">
    <source>
        <dbReference type="ARBA" id="ARBA00022786"/>
    </source>
</evidence>
<evidence type="ECO:0000256" key="12">
    <source>
        <dbReference type="PROSITE-ProRule" id="PRU00175"/>
    </source>
</evidence>
<dbReference type="Pfam" id="PF01485">
    <property type="entry name" value="IBR"/>
    <property type="match status" value="2"/>
</dbReference>
<dbReference type="InterPro" id="IPR036397">
    <property type="entry name" value="RNaseH_sf"/>
</dbReference>
<accession>A0ABC8RE15</accession>
<dbReference type="FunFam" id="1.20.120.1750:FF:000019">
    <property type="entry name" value="RBR-type E3 ubiquitin transferase"/>
    <property type="match status" value="1"/>
</dbReference>
<evidence type="ECO:0000256" key="7">
    <source>
        <dbReference type="ARBA" id="ARBA00022723"/>
    </source>
</evidence>
<protein>
    <recommendedName>
        <fullName evidence="5">RBR-type E3 ubiquitin transferase</fullName>
        <ecNumber evidence="5">2.3.2.31</ecNumber>
    </recommendedName>
</protein>
<dbReference type="InterPro" id="IPR044066">
    <property type="entry name" value="TRIAD_supradom"/>
</dbReference>
<comment type="cofactor">
    <cofactor evidence="2">
        <name>Zn(2+)</name>
        <dbReference type="ChEBI" id="CHEBI:29105"/>
    </cofactor>
</comment>
<dbReference type="PANTHER" id="PTHR11685">
    <property type="entry name" value="RBR FAMILY RING FINGER AND IBR DOMAIN-CONTAINING"/>
    <property type="match status" value="1"/>
</dbReference>
<dbReference type="Pfam" id="PF13456">
    <property type="entry name" value="RVT_3"/>
    <property type="match status" value="1"/>
</dbReference>
<keyword evidence="9 12" id="KW-0863">Zinc-finger</keyword>
<feature type="region of interest" description="Disordered" evidence="13">
    <location>
        <begin position="49"/>
        <end position="68"/>
    </location>
</feature>
<evidence type="ECO:0000256" key="8">
    <source>
        <dbReference type="ARBA" id="ARBA00022737"/>
    </source>
</evidence>
<keyword evidence="7" id="KW-0479">Metal-binding</keyword>
<dbReference type="InterPro" id="IPR002156">
    <property type="entry name" value="RNaseH_domain"/>
</dbReference>
<dbReference type="InterPro" id="IPR013083">
    <property type="entry name" value="Znf_RING/FYVE/PHD"/>
</dbReference>
<dbReference type="PROSITE" id="PS50089">
    <property type="entry name" value="ZF_RING_2"/>
    <property type="match status" value="1"/>
</dbReference>
<feature type="domain" description="RING-type" evidence="15">
    <location>
        <begin position="303"/>
        <end position="526"/>
    </location>
</feature>
<dbReference type="FunFam" id="3.30.40.10:FF:000230">
    <property type="entry name" value="RBR-type E3 ubiquitin transferase"/>
    <property type="match status" value="1"/>
</dbReference>
<dbReference type="Proteomes" id="UP001642360">
    <property type="component" value="Unassembled WGS sequence"/>
</dbReference>
<feature type="region of interest" description="Disordered" evidence="13">
    <location>
        <begin position="528"/>
        <end position="556"/>
    </location>
</feature>
<evidence type="ECO:0000259" key="15">
    <source>
        <dbReference type="PROSITE" id="PS51873"/>
    </source>
</evidence>
<evidence type="ECO:0000256" key="2">
    <source>
        <dbReference type="ARBA" id="ARBA00001947"/>
    </source>
</evidence>
<dbReference type="Pfam" id="PF00097">
    <property type="entry name" value="zf-C3HC4"/>
    <property type="match status" value="1"/>
</dbReference>
<evidence type="ECO:0000256" key="5">
    <source>
        <dbReference type="ARBA" id="ARBA00012251"/>
    </source>
</evidence>
<dbReference type="InterPro" id="IPR012337">
    <property type="entry name" value="RNaseH-like_sf"/>
</dbReference>
<gene>
    <name evidence="16" type="ORF">ILEXP_LOCUS10909</name>
</gene>
<keyword evidence="11" id="KW-0862">Zinc</keyword>
<keyword evidence="10" id="KW-0833">Ubl conjugation pathway</keyword>
<dbReference type="Gene3D" id="1.20.120.1750">
    <property type="match status" value="1"/>
</dbReference>
<reference evidence="16 17" key="1">
    <citation type="submission" date="2024-02" db="EMBL/GenBank/DDBJ databases">
        <authorList>
            <person name="Vignale AGUSTIN F."/>
            <person name="Sosa J E."/>
            <person name="Modenutti C."/>
        </authorList>
    </citation>
    <scope>NUCLEOTIDE SEQUENCE [LARGE SCALE GENOMIC DNA]</scope>
</reference>
<evidence type="ECO:0000256" key="4">
    <source>
        <dbReference type="ARBA" id="ARBA00005884"/>
    </source>
</evidence>
<dbReference type="CDD" id="cd22584">
    <property type="entry name" value="Rcat_RBR_unk"/>
    <property type="match status" value="1"/>
</dbReference>
<dbReference type="InterPro" id="IPR002867">
    <property type="entry name" value="IBR_dom"/>
</dbReference>
<dbReference type="EC" id="2.3.2.31" evidence="5"/>
<dbReference type="SUPFAM" id="SSF57850">
    <property type="entry name" value="RING/U-box"/>
    <property type="match status" value="2"/>
</dbReference>
<dbReference type="Gene3D" id="3.30.420.10">
    <property type="entry name" value="Ribonuclease H-like superfamily/Ribonuclease H"/>
    <property type="match status" value="1"/>
</dbReference>
<comment type="caution">
    <text evidence="16">The sequence shown here is derived from an EMBL/GenBank/DDBJ whole genome shotgun (WGS) entry which is preliminary data.</text>
</comment>
<dbReference type="Gene3D" id="3.30.40.10">
    <property type="entry name" value="Zinc/RING finger domain, C3HC4 (zinc finger)"/>
    <property type="match status" value="1"/>
</dbReference>
<feature type="domain" description="RING-type" evidence="14">
    <location>
        <begin position="307"/>
        <end position="351"/>
    </location>
</feature>
<dbReference type="SUPFAM" id="SSF53098">
    <property type="entry name" value="Ribonuclease H-like"/>
    <property type="match status" value="1"/>
</dbReference>
<evidence type="ECO:0000313" key="17">
    <source>
        <dbReference type="Proteomes" id="UP001642360"/>
    </source>
</evidence>
<dbReference type="InterPro" id="IPR017907">
    <property type="entry name" value="Znf_RING_CS"/>
</dbReference>
<evidence type="ECO:0000313" key="16">
    <source>
        <dbReference type="EMBL" id="CAK9143211.1"/>
    </source>
</evidence>
<comment type="similarity">
    <text evidence="4">Belongs to the RBR family. Ariadne subfamily.</text>
</comment>
<name>A0ABC8RE15_9AQUA</name>
<sequence length="556" mass="63865">MADPKDDEDLHTIATQQRLELMAAKTLESDLDFAFNLQLQEALDASLSIQPSSTNSPPQQLVHTPPESPDFLSFADYQSEELEKFELEVSDRRISEAEFKRLRDDLHRRIHDQEVAHEIHRMSDDEWLEVGDNFERPFGEGSSNSVNSEIFRIYFKGLVSEEIVNTSSWKAVLAGIGVAICDSRDEVFFELRKPLIGNGISRQCAELKALLEGLNAAIALDLKRVVFYCDYHPIYMFVTGRWSARQRKVATLANQVSILRNKFTYCNPHFVARNDIKLAFKLAREAIVSQINGPAESSHPRSVYENCVICLEDTDVGKMFSIDGCLHRYCFSCMKQHVEVKLHHGMEPKCPHEGCTSELSIDSCRKFLTPKLIEIMMQQIKEASIPVTEKVYCPYPKCSVLMSKHEVLEYSKGVFVAPERSGARKCLKCQGHFCINCKVPWHSNMTCNDYKCNNPNPPEDVKLKTLAANNLWRQCVKCNHMIELATGCFHMTCRCGYEFCYTCGDEWKNKKATCSCPLWHENNIIFDRDDEDEDDDDFDEEDEGEEYHDSEDDYYY</sequence>
<dbReference type="PROSITE" id="PS00518">
    <property type="entry name" value="ZF_RING_1"/>
    <property type="match status" value="1"/>
</dbReference>
<dbReference type="CDD" id="cd22582">
    <property type="entry name" value="BRcat_RBR_unk"/>
    <property type="match status" value="1"/>
</dbReference>
<dbReference type="InterPro" id="IPR018957">
    <property type="entry name" value="Znf_C3HC4_RING-type"/>
</dbReference>
<keyword evidence="6" id="KW-0808">Transferase</keyword>
<evidence type="ECO:0000256" key="3">
    <source>
        <dbReference type="ARBA" id="ARBA00003976"/>
    </source>
</evidence>
<dbReference type="AlphaFoldDB" id="A0ABC8RE15"/>
<evidence type="ECO:0000259" key="14">
    <source>
        <dbReference type="PROSITE" id="PS50089"/>
    </source>
</evidence>
<evidence type="ECO:0000256" key="6">
    <source>
        <dbReference type="ARBA" id="ARBA00022679"/>
    </source>
</evidence>
<keyword evidence="8" id="KW-0677">Repeat</keyword>
<comment type="function">
    <text evidence="3">Might act as an E3 ubiquitin-protein ligase, or as part of E3 complex, which accepts ubiquitin from specific E2 ubiquitin-conjugating enzymes and then transfers it to substrates.</text>
</comment>
<evidence type="ECO:0000256" key="9">
    <source>
        <dbReference type="ARBA" id="ARBA00022771"/>
    </source>
</evidence>
<evidence type="ECO:0000256" key="1">
    <source>
        <dbReference type="ARBA" id="ARBA00001798"/>
    </source>
</evidence>
<evidence type="ECO:0000256" key="11">
    <source>
        <dbReference type="ARBA" id="ARBA00022833"/>
    </source>
</evidence>
<dbReference type="PROSITE" id="PS51873">
    <property type="entry name" value="TRIAD"/>
    <property type="match status" value="1"/>
</dbReference>
<dbReference type="EMBL" id="CAUOFW020001281">
    <property type="protein sequence ID" value="CAK9143211.1"/>
    <property type="molecule type" value="Genomic_DNA"/>
</dbReference>
<organism evidence="16 17">
    <name type="scientific">Ilex paraguariensis</name>
    <name type="common">yerba mate</name>
    <dbReference type="NCBI Taxonomy" id="185542"/>
    <lineage>
        <taxon>Eukaryota</taxon>
        <taxon>Viridiplantae</taxon>
        <taxon>Streptophyta</taxon>
        <taxon>Embryophyta</taxon>
        <taxon>Tracheophyta</taxon>
        <taxon>Spermatophyta</taxon>
        <taxon>Magnoliopsida</taxon>
        <taxon>eudicotyledons</taxon>
        <taxon>Gunneridae</taxon>
        <taxon>Pentapetalae</taxon>
        <taxon>asterids</taxon>
        <taxon>campanulids</taxon>
        <taxon>Aquifoliales</taxon>
        <taxon>Aquifoliaceae</taxon>
        <taxon>Ilex</taxon>
    </lineage>
</organism>
<dbReference type="SMART" id="SM00647">
    <property type="entry name" value="IBR"/>
    <property type="match status" value="2"/>
</dbReference>
<keyword evidence="17" id="KW-1185">Reference proteome</keyword>
<dbReference type="GO" id="GO:0008270">
    <property type="term" value="F:zinc ion binding"/>
    <property type="evidence" value="ECO:0007669"/>
    <property type="project" value="UniProtKB-KW"/>
</dbReference>
<dbReference type="InterPro" id="IPR031127">
    <property type="entry name" value="E3_UB_ligase_RBR"/>
</dbReference>
<feature type="compositionally biased region" description="Polar residues" evidence="13">
    <location>
        <begin position="49"/>
        <end position="62"/>
    </location>
</feature>
<dbReference type="GO" id="GO:0061630">
    <property type="term" value="F:ubiquitin protein ligase activity"/>
    <property type="evidence" value="ECO:0007669"/>
    <property type="project" value="UniProtKB-EC"/>
</dbReference>
<comment type="catalytic activity">
    <reaction evidence="1">
        <text>[E2 ubiquitin-conjugating enzyme]-S-ubiquitinyl-L-cysteine + [acceptor protein]-L-lysine = [E2 ubiquitin-conjugating enzyme]-L-cysteine + [acceptor protein]-N(6)-ubiquitinyl-L-lysine.</text>
        <dbReference type="EC" id="2.3.2.31"/>
    </reaction>
</comment>
<dbReference type="FunFam" id="3.30.420.10:FF:000076">
    <property type="entry name" value="RBR-type E3 ubiquitin transferase"/>
    <property type="match status" value="1"/>
</dbReference>
<dbReference type="InterPro" id="IPR001841">
    <property type="entry name" value="Znf_RING"/>
</dbReference>
<proteinExistence type="inferred from homology"/>